<feature type="non-terminal residue" evidence="1">
    <location>
        <position position="1"/>
    </location>
</feature>
<feature type="non-terminal residue" evidence="1">
    <location>
        <position position="134"/>
    </location>
</feature>
<protein>
    <submittedName>
        <fullName evidence="1">Uncharacterized protein</fullName>
    </submittedName>
</protein>
<dbReference type="AlphaFoldDB" id="A0AA35K6M9"/>
<sequence length="134" mass="15099">KTGLLLQFTVGVHKLAELSRTETLCIYSKPSRDPASLMLPRTLTDGTTYLHFITEHKALAKHCKSFGSQACIGMPVARRGTESIINKYRNLSCHNVPFYFILSFCLLFPCLETQQNLPVSVVGQYFGRRSPWGM</sequence>
<evidence type="ECO:0000313" key="2">
    <source>
        <dbReference type="Proteomes" id="UP001178461"/>
    </source>
</evidence>
<evidence type="ECO:0000313" key="1">
    <source>
        <dbReference type="EMBL" id="CAI5772727.1"/>
    </source>
</evidence>
<dbReference type="EMBL" id="OX395129">
    <property type="protein sequence ID" value="CAI5772727.1"/>
    <property type="molecule type" value="Genomic_DNA"/>
</dbReference>
<organism evidence="1 2">
    <name type="scientific">Podarcis lilfordi</name>
    <name type="common">Lilford's wall lizard</name>
    <dbReference type="NCBI Taxonomy" id="74358"/>
    <lineage>
        <taxon>Eukaryota</taxon>
        <taxon>Metazoa</taxon>
        <taxon>Chordata</taxon>
        <taxon>Craniata</taxon>
        <taxon>Vertebrata</taxon>
        <taxon>Euteleostomi</taxon>
        <taxon>Lepidosauria</taxon>
        <taxon>Squamata</taxon>
        <taxon>Bifurcata</taxon>
        <taxon>Unidentata</taxon>
        <taxon>Episquamata</taxon>
        <taxon>Laterata</taxon>
        <taxon>Lacertibaenia</taxon>
        <taxon>Lacertidae</taxon>
        <taxon>Podarcis</taxon>
    </lineage>
</organism>
<keyword evidence="2" id="KW-1185">Reference proteome</keyword>
<proteinExistence type="predicted"/>
<dbReference type="Proteomes" id="UP001178461">
    <property type="component" value="Chromosome 4"/>
</dbReference>
<accession>A0AA35K6M9</accession>
<name>A0AA35K6M9_9SAUR</name>
<gene>
    <name evidence="1" type="ORF">PODLI_1B029168</name>
</gene>
<reference evidence="1" key="1">
    <citation type="submission" date="2022-12" db="EMBL/GenBank/DDBJ databases">
        <authorList>
            <person name="Alioto T."/>
            <person name="Alioto T."/>
            <person name="Gomez Garrido J."/>
        </authorList>
    </citation>
    <scope>NUCLEOTIDE SEQUENCE</scope>
</reference>